<feature type="signal peptide" evidence="1">
    <location>
        <begin position="1"/>
        <end position="19"/>
    </location>
</feature>
<dbReference type="Proteomes" id="UP000318717">
    <property type="component" value="Unassembled WGS sequence"/>
</dbReference>
<comment type="caution">
    <text evidence="2">The sequence shown here is derived from an EMBL/GenBank/DDBJ whole genome shotgun (WGS) entry which is preliminary data.</text>
</comment>
<dbReference type="RefSeq" id="WP_141345868.1">
    <property type="nucleotide sequence ID" value="NZ_BJLF01000010.1"/>
</dbReference>
<evidence type="ECO:0000313" key="2">
    <source>
        <dbReference type="EMBL" id="GEA51481.1"/>
    </source>
</evidence>
<proteinExistence type="predicted"/>
<sequence>MFRRTFVILLLLLSQPTFACVFHATLSADDMYIPQGADWTILRSLEHENNQQLTSVSKLEGQAGFQRATWWLKLLSKDLADRGIEDTYIYLADVRMWSHYQASNPAKMSFETEPRGDFPYLVLTQITLSNIVSGTISFDQAMDARLMFSR</sequence>
<feature type="chain" id="PRO_5021325185" evidence="1">
    <location>
        <begin position="20"/>
        <end position="150"/>
    </location>
</feature>
<keyword evidence="1" id="KW-0732">Signal</keyword>
<organism evidence="2 3">
    <name type="scientific">Vibrio inusitatus NBRC 102082</name>
    <dbReference type="NCBI Taxonomy" id="1219070"/>
    <lineage>
        <taxon>Bacteria</taxon>
        <taxon>Pseudomonadati</taxon>
        <taxon>Pseudomonadota</taxon>
        <taxon>Gammaproteobacteria</taxon>
        <taxon>Vibrionales</taxon>
        <taxon>Vibrionaceae</taxon>
        <taxon>Vibrio</taxon>
    </lineage>
</organism>
<evidence type="ECO:0000256" key="1">
    <source>
        <dbReference type="SAM" id="SignalP"/>
    </source>
</evidence>
<dbReference type="EMBL" id="BJLF01000010">
    <property type="protein sequence ID" value="GEA51481.1"/>
    <property type="molecule type" value="Genomic_DNA"/>
</dbReference>
<protein>
    <submittedName>
        <fullName evidence="2">Uncharacterized protein</fullName>
    </submittedName>
</protein>
<evidence type="ECO:0000313" key="3">
    <source>
        <dbReference type="Proteomes" id="UP000318717"/>
    </source>
</evidence>
<dbReference type="AlphaFoldDB" id="A0A4Y3HWY4"/>
<name>A0A4Y3HWY4_9VIBR</name>
<accession>A0A4Y3HWY4</accession>
<keyword evidence="3" id="KW-1185">Reference proteome</keyword>
<reference evidence="2 3" key="1">
    <citation type="submission" date="2019-06" db="EMBL/GenBank/DDBJ databases">
        <title>Whole genome shotgun sequence of Vibrio inusitatus NBRC 102082.</title>
        <authorList>
            <person name="Hosoyama A."/>
            <person name="Uohara A."/>
            <person name="Ohji S."/>
            <person name="Ichikawa N."/>
        </authorList>
    </citation>
    <scope>NUCLEOTIDE SEQUENCE [LARGE SCALE GENOMIC DNA]</scope>
    <source>
        <strain evidence="2 3">NBRC 102082</strain>
    </source>
</reference>
<gene>
    <name evidence="2" type="ORF">VIN01S_22850</name>
</gene>
<dbReference type="OrthoDB" id="5587566at2"/>